<name>A0ABY4ZX69_9CAUL</name>
<sequence length="494" mass="51354">MAAQVLSFFQRSPRHAPQPADWTQQELAEFYRVESALIRAGIRVGTDRGLSDENEPWFIFYRADDGEVVIHFARIDGEYLIAGPAYEEIARGFDFTALVRNMVARHPLIRRPENNSNLSIHPAALLIAVVGTAFFKTGEARAAETGATNAQSGHARPVLLSSSSTASLSGGVAPVAVQQSSAYDTVQLPVNQAVLVLAAALLASDYGVDTASLQPTAQSAIAAAAASLDFGPIGGSASGLDAVAILPAPTHTVTTETSPAQTVSSVLSLVALLSSLPDHGDTPTAGLSSFTDGDAHRDLAANDLPAANDAANWTLDVRLGLGLDGLPSVQAVQLIRGALGDAGAQKILVIEVAKLPDVLADLIAKGEHYSVSPATPPQVLNPDTTPSTPDTTPTGGDTGATPPATPHDKPTTPDPTTGHVPTALVEDFIKFFIAHTNGVEVVQHGQDIIMFDASILRDGSAATHLMSMTFDFADGGSISLVGNHSAFLHDGILV</sequence>
<keyword evidence="3" id="KW-1185">Reference proteome</keyword>
<evidence type="ECO:0000313" key="2">
    <source>
        <dbReference type="EMBL" id="USQ97427.1"/>
    </source>
</evidence>
<evidence type="ECO:0000256" key="1">
    <source>
        <dbReference type="SAM" id="MobiDB-lite"/>
    </source>
</evidence>
<feature type="region of interest" description="Disordered" evidence="1">
    <location>
        <begin position="370"/>
        <end position="420"/>
    </location>
</feature>
<feature type="compositionally biased region" description="Low complexity" evidence="1">
    <location>
        <begin position="382"/>
        <end position="402"/>
    </location>
</feature>
<dbReference type="EMBL" id="CP096040">
    <property type="protein sequence ID" value="USQ97427.1"/>
    <property type="molecule type" value="Genomic_DNA"/>
</dbReference>
<gene>
    <name evidence="2" type="ORF">MZV50_07760</name>
</gene>
<dbReference type="Proteomes" id="UP001057520">
    <property type="component" value="Chromosome"/>
</dbReference>
<accession>A0ABY4ZX69</accession>
<evidence type="ECO:0000313" key="3">
    <source>
        <dbReference type="Proteomes" id="UP001057520"/>
    </source>
</evidence>
<reference evidence="2 3" key="1">
    <citation type="submission" date="2022-04" db="EMBL/GenBank/DDBJ databases">
        <title>Genome sequence of soybean root-associated Caulobacter segnis RL271.</title>
        <authorList>
            <person name="Longley R."/>
            <person name="Bonito G."/>
            <person name="Trigodet F."/>
            <person name="Crosson S."/>
            <person name="Fiebig A."/>
        </authorList>
    </citation>
    <scope>NUCLEOTIDE SEQUENCE [LARGE SCALE GENOMIC DNA]</scope>
    <source>
        <strain evidence="2 3">RL271</strain>
    </source>
</reference>
<protein>
    <submittedName>
        <fullName evidence="2">Uncharacterized protein</fullName>
    </submittedName>
</protein>
<proteinExistence type="predicted"/>
<organism evidence="2 3">
    <name type="scientific">Caulobacter segnis</name>
    <dbReference type="NCBI Taxonomy" id="88688"/>
    <lineage>
        <taxon>Bacteria</taxon>
        <taxon>Pseudomonadati</taxon>
        <taxon>Pseudomonadota</taxon>
        <taxon>Alphaproteobacteria</taxon>
        <taxon>Caulobacterales</taxon>
        <taxon>Caulobacteraceae</taxon>
        <taxon>Caulobacter</taxon>
    </lineage>
</organism>